<dbReference type="EMBL" id="JAVDRL010000022">
    <property type="protein sequence ID" value="MDR6534220.1"/>
    <property type="molecule type" value="Genomic_DNA"/>
</dbReference>
<dbReference type="PROSITE" id="PS00086">
    <property type="entry name" value="CYTOCHROME_P450"/>
    <property type="match status" value="1"/>
</dbReference>
<dbReference type="PRINTS" id="PR00463">
    <property type="entry name" value="EP450I"/>
</dbReference>
<keyword evidence="2" id="KW-0408">Iron</keyword>
<dbReference type="Pfam" id="PF00067">
    <property type="entry name" value="p450"/>
    <property type="match status" value="1"/>
</dbReference>
<accession>A0ABU1N6Y5</accession>
<comment type="similarity">
    <text evidence="1 2">Belongs to the cytochrome P450 family.</text>
</comment>
<gene>
    <name evidence="3" type="ORF">J2800_004991</name>
</gene>
<dbReference type="PANTHER" id="PTHR46696">
    <property type="entry name" value="P450, PUTATIVE (EUROFUNG)-RELATED"/>
    <property type="match status" value="1"/>
</dbReference>
<sequence>MASDIHFDPFEEDALADPGAAYGALRAACPFHHQPAQAGRPDYYVLSDHAEIKTDILQGNPIWSFRFGNAMKDSISDVGFKTDGDFHAAFRMVVQRGLTPPMVKAWRPKIEAIVDELLDAMLAIPDGQGDFYSLFALPLPARMMCRMLGAPEADYQNYKRWSDTLQFLTFEDPEPGSYEVVLREIYPHFTTLIEQRQALLAAAGVDDPDLSHLGAVLPDDFMSRALVSRVEGRRLTHEEMLNICLAFLTGGQETTTNLIGHLLRRLLEAPERWEQLKADPSLIDNAVEESLRFDPPVLAHFRTSLSETQMHGHDIPERAKLMFSICGANRDPAVFEAPDEFRIDRPLPEARQHLSFGSGVHLCLGAPVARLEARIALERLIERLPNLRLLGLGGRVRTWMYWGHTGLDVAWS</sequence>
<dbReference type="InterPro" id="IPR017972">
    <property type="entry name" value="Cyt_P450_CS"/>
</dbReference>
<dbReference type="Gene3D" id="1.10.630.10">
    <property type="entry name" value="Cytochrome P450"/>
    <property type="match status" value="1"/>
</dbReference>
<keyword evidence="2" id="KW-0479">Metal-binding</keyword>
<protein>
    <submittedName>
        <fullName evidence="3">Cytochrome P450</fullName>
    </submittedName>
</protein>
<dbReference type="InterPro" id="IPR036396">
    <property type="entry name" value="Cyt_P450_sf"/>
</dbReference>
<proteinExistence type="inferred from homology"/>
<dbReference type="Proteomes" id="UP001262754">
    <property type="component" value="Unassembled WGS sequence"/>
</dbReference>
<evidence type="ECO:0000313" key="3">
    <source>
        <dbReference type="EMBL" id="MDR6534220.1"/>
    </source>
</evidence>
<evidence type="ECO:0000313" key="4">
    <source>
        <dbReference type="Proteomes" id="UP001262754"/>
    </source>
</evidence>
<dbReference type="InterPro" id="IPR001128">
    <property type="entry name" value="Cyt_P450"/>
</dbReference>
<dbReference type="PANTHER" id="PTHR46696:SF1">
    <property type="entry name" value="CYTOCHROME P450 YJIB-RELATED"/>
    <property type="match status" value="1"/>
</dbReference>
<evidence type="ECO:0000256" key="2">
    <source>
        <dbReference type="RuleBase" id="RU000461"/>
    </source>
</evidence>
<organism evidence="3 4">
    <name type="scientific">Caulobacter rhizosphaerae</name>
    <dbReference type="NCBI Taxonomy" id="2010972"/>
    <lineage>
        <taxon>Bacteria</taxon>
        <taxon>Pseudomonadati</taxon>
        <taxon>Pseudomonadota</taxon>
        <taxon>Alphaproteobacteria</taxon>
        <taxon>Caulobacterales</taxon>
        <taxon>Caulobacteraceae</taxon>
        <taxon>Caulobacter</taxon>
    </lineage>
</organism>
<dbReference type="PRINTS" id="PR00385">
    <property type="entry name" value="P450"/>
</dbReference>
<reference evidence="3 4" key="1">
    <citation type="submission" date="2023-07" db="EMBL/GenBank/DDBJ databases">
        <title>Sorghum-associated microbial communities from plants grown in Nebraska, USA.</title>
        <authorList>
            <person name="Schachtman D."/>
        </authorList>
    </citation>
    <scope>NUCLEOTIDE SEQUENCE [LARGE SCALE GENOMIC DNA]</scope>
    <source>
        <strain evidence="3 4">DS2154</strain>
    </source>
</reference>
<keyword evidence="2" id="KW-0503">Monooxygenase</keyword>
<keyword evidence="2" id="KW-0349">Heme</keyword>
<keyword evidence="4" id="KW-1185">Reference proteome</keyword>
<dbReference type="SUPFAM" id="SSF48264">
    <property type="entry name" value="Cytochrome P450"/>
    <property type="match status" value="1"/>
</dbReference>
<evidence type="ECO:0000256" key="1">
    <source>
        <dbReference type="ARBA" id="ARBA00010617"/>
    </source>
</evidence>
<dbReference type="RefSeq" id="WP_056755212.1">
    <property type="nucleotide sequence ID" value="NZ_BMLD01000021.1"/>
</dbReference>
<keyword evidence="2" id="KW-0560">Oxidoreductase</keyword>
<comment type="caution">
    <text evidence="3">The sequence shown here is derived from an EMBL/GenBank/DDBJ whole genome shotgun (WGS) entry which is preliminary data.</text>
</comment>
<dbReference type="InterPro" id="IPR002401">
    <property type="entry name" value="Cyt_P450_E_grp-I"/>
</dbReference>
<name>A0ABU1N6Y5_9CAUL</name>